<evidence type="ECO:0000256" key="1">
    <source>
        <dbReference type="ARBA" id="ARBA00022448"/>
    </source>
</evidence>
<evidence type="ECO:0000259" key="7">
    <source>
        <dbReference type="PROSITE" id="PS51100"/>
    </source>
</evidence>
<evidence type="ECO:0000256" key="6">
    <source>
        <dbReference type="PROSITE-ProRule" id="PRU00423"/>
    </source>
</evidence>
<accession>A0A1M6ADI7</accession>
<proteinExistence type="predicted"/>
<dbReference type="STRING" id="1121302.SAMN02745163_00052"/>
<dbReference type="SUPFAM" id="SSF52794">
    <property type="entry name" value="PTS system IIB component-like"/>
    <property type="match status" value="2"/>
</dbReference>
<evidence type="ECO:0000256" key="5">
    <source>
        <dbReference type="ARBA" id="ARBA00022683"/>
    </source>
</evidence>
<evidence type="ECO:0000313" key="8">
    <source>
        <dbReference type="EMBL" id="SHI34378.1"/>
    </source>
</evidence>
<keyword evidence="3" id="KW-0762">Sugar transport</keyword>
<dbReference type="RefSeq" id="WP_072984114.1">
    <property type="nucleotide sequence ID" value="NZ_FQZB01000003.1"/>
</dbReference>
<evidence type="ECO:0000256" key="3">
    <source>
        <dbReference type="ARBA" id="ARBA00022597"/>
    </source>
</evidence>
<dbReference type="PANTHER" id="PTHR34581">
    <property type="entry name" value="PTS SYSTEM N,N'-DIACETYLCHITOBIOSE-SPECIFIC EIIB COMPONENT"/>
    <property type="match status" value="1"/>
</dbReference>
<dbReference type="AlphaFoldDB" id="A0A1M6ADI7"/>
<sequence length="127" mass="14013">MKVVLVACSGGVVSGLLCNSIKKAGLNSNIKIECDSILNINNKENLNKYKDNDVLLIYCGANQLNKTSINTFSDSLKGIFVAPQLRYYIPNILPIIASKNIYCTSIDNNVFTSMDGNKILDYIMDKI</sequence>
<dbReference type="InterPro" id="IPR051819">
    <property type="entry name" value="PTS_sugar-specific_EIIB"/>
</dbReference>
<reference evidence="8 9" key="1">
    <citation type="submission" date="2016-11" db="EMBL/GenBank/DDBJ databases">
        <authorList>
            <person name="Jaros S."/>
            <person name="Januszkiewicz K."/>
            <person name="Wedrychowicz H."/>
        </authorList>
    </citation>
    <scope>NUCLEOTIDE SEQUENCE [LARGE SCALE GENOMIC DNA]</scope>
    <source>
        <strain evidence="8 9">DSM 21758</strain>
    </source>
</reference>
<gene>
    <name evidence="8" type="ORF">SAMN02745163_00052</name>
</gene>
<protein>
    <submittedName>
        <fullName evidence="8">Phosphotransferase system cellobiose-specific component IIB</fullName>
    </submittedName>
</protein>
<keyword evidence="2" id="KW-0597">Phosphoprotein</keyword>
<evidence type="ECO:0000256" key="4">
    <source>
        <dbReference type="ARBA" id="ARBA00022679"/>
    </source>
</evidence>
<dbReference type="InterPro" id="IPR036095">
    <property type="entry name" value="PTS_EIIB-like_sf"/>
</dbReference>
<dbReference type="PANTHER" id="PTHR34581:SF2">
    <property type="entry name" value="PTS SYSTEM N,N'-DIACETYLCHITOBIOSE-SPECIFIC EIIB COMPONENT"/>
    <property type="match status" value="1"/>
</dbReference>
<evidence type="ECO:0000313" key="9">
    <source>
        <dbReference type="Proteomes" id="UP000184310"/>
    </source>
</evidence>
<keyword evidence="4 8" id="KW-0808">Transferase</keyword>
<dbReference type="InterPro" id="IPR013012">
    <property type="entry name" value="PTS_EIIB_3"/>
</dbReference>
<keyword evidence="9" id="KW-1185">Reference proteome</keyword>
<dbReference type="EMBL" id="FQZB01000003">
    <property type="protein sequence ID" value="SHI34378.1"/>
    <property type="molecule type" value="Genomic_DNA"/>
</dbReference>
<dbReference type="Gene3D" id="3.40.50.2300">
    <property type="match status" value="2"/>
</dbReference>
<dbReference type="GO" id="GO:0009401">
    <property type="term" value="P:phosphoenolpyruvate-dependent sugar phosphotransferase system"/>
    <property type="evidence" value="ECO:0007669"/>
    <property type="project" value="UniProtKB-KW"/>
</dbReference>
<organism evidence="8 9">
    <name type="scientific">Clostridium cavendishii DSM 21758</name>
    <dbReference type="NCBI Taxonomy" id="1121302"/>
    <lineage>
        <taxon>Bacteria</taxon>
        <taxon>Bacillati</taxon>
        <taxon>Bacillota</taxon>
        <taxon>Clostridia</taxon>
        <taxon>Eubacteriales</taxon>
        <taxon>Clostridiaceae</taxon>
        <taxon>Clostridium</taxon>
    </lineage>
</organism>
<feature type="domain" description="PTS EIIB type-3" evidence="7">
    <location>
        <begin position="1"/>
        <end position="127"/>
    </location>
</feature>
<keyword evidence="5" id="KW-0598">Phosphotransferase system</keyword>
<dbReference type="GO" id="GO:0008982">
    <property type="term" value="F:protein-N(PI)-phosphohistidine-sugar phosphotransferase activity"/>
    <property type="evidence" value="ECO:0007669"/>
    <property type="project" value="InterPro"/>
</dbReference>
<evidence type="ECO:0000256" key="2">
    <source>
        <dbReference type="ARBA" id="ARBA00022553"/>
    </source>
</evidence>
<dbReference type="OrthoDB" id="5917025at2"/>
<keyword evidence="1" id="KW-0813">Transport</keyword>
<name>A0A1M6ADI7_9CLOT</name>
<feature type="modified residue" description="Phosphocysteine; by EIIA" evidence="6">
    <location>
        <position position="8"/>
    </location>
</feature>
<dbReference type="PROSITE" id="PS51100">
    <property type="entry name" value="PTS_EIIB_TYPE_3"/>
    <property type="match status" value="1"/>
</dbReference>
<dbReference type="Proteomes" id="UP000184310">
    <property type="component" value="Unassembled WGS sequence"/>
</dbReference>